<dbReference type="Proteomes" id="UP000075920">
    <property type="component" value="Unassembled WGS sequence"/>
</dbReference>
<dbReference type="Pfam" id="PF03036">
    <property type="entry name" value="Perilipin"/>
    <property type="match status" value="1"/>
</dbReference>
<feature type="region of interest" description="Disordered" evidence="5">
    <location>
        <begin position="456"/>
        <end position="480"/>
    </location>
</feature>
<keyword evidence="7" id="KW-1185">Reference proteome</keyword>
<protein>
    <recommendedName>
        <fullName evidence="8">Lipid storage droplets surface-binding protein 1</fullName>
    </recommendedName>
</protein>
<dbReference type="InterPro" id="IPR004279">
    <property type="entry name" value="Perilipin"/>
</dbReference>
<comment type="similarity">
    <text evidence="2 4">Belongs to the perilipin family.</text>
</comment>
<evidence type="ECO:0000313" key="7">
    <source>
        <dbReference type="Proteomes" id="UP000075920"/>
    </source>
</evidence>
<dbReference type="PANTHER" id="PTHR14024">
    <property type="entry name" value="PERILIPIN"/>
    <property type="match status" value="1"/>
</dbReference>
<dbReference type="GO" id="GO:0005829">
    <property type="term" value="C:cytosol"/>
    <property type="evidence" value="ECO:0007669"/>
    <property type="project" value="TreeGrafter"/>
</dbReference>
<reference evidence="7" key="1">
    <citation type="submission" date="2013-03" db="EMBL/GenBank/DDBJ databases">
        <title>The Genome Sequence of Anopheles minimus MINIMUS1.</title>
        <authorList>
            <consortium name="The Broad Institute Genomics Platform"/>
            <person name="Neafsey D.E."/>
            <person name="Walton C."/>
            <person name="Walker B."/>
            <person name="Young S.K."/>
            <person name="Zeng Q."/>
            <person name="Gargeya S."/>
            <person name="Fitzgerald M."/>
            <person name="Haas B."/>
            <person name="Abouelleil A."/>
            <person name="Allen A.W."/>
            <person name="Alvarado L."/>
            <person name="Arachchi H.M."/>
            <person name="Berlin A.M."/>
            <person name="Chapman S.B."/>
            <person name="Gainer-Dewar J."/>
            <person name="Goldberg J."/>
            <person name="Griggs A."/>
            <person name="Gujja S."/>
            <person name="Hansen M."/>
            <person name="Howarth C."/>
            <person name="Imamovic A."/>
            <person name="Ireland A."/>
            <person name="Larimer J."/>
            <person name="McCowan C."/>
            <person name="Murphy C."/>
            <person name="Pearson M."/>
            <person name="Poon T.W."/>
            <person name="Priest M."/>
            <person name="Roberts A."/>
            <person name="Saif S."/>
            <person name="Shea T."/>
            <person name="Sisk P."/>
            <person name="Sykes S."/>
            <person name="Wortman J."/>
            <person name="Nusbaum C."/>
            <person name="Birren B."/>
        </authorList>
    </citation>
    <scope>NUCLEOTIDE SEQUENCE [LARGE SCALE GENOMIC DNA]</scope>
    <source>
        <strain evidence="7">MINIMUS1</strain>
    </source>
</reference>
<dbReference type="PIRSF" id="PIRSF036881">
    <property type="entry name" value="PAT"/>
    <property type="match status" value="1"/>
</dbReference>
<evidence type="ECO:0008006" key="8">
    <source>
        <dbReference type="Google" id="ProtNLM"/>
    </source>
</evidence>
<sequence length="480" mass="54190">MVHRQLKRQHSGLPQMESLSRFSSIPVVETGIKTAGSVYERVKTSNGLLTWGFETAESLTYALIDSLRPATKMIQGPLHQLDSIMCKSLDLVEQKVPSMYLPPEMMFWNTKEYMSDHLMKPVLSRANSMKNLGHAVLESRVSNYAAGRIDGALVVCDKYVERYLPTEPQDQPDSGIAYAGTYRPAQLSSDAGDLHDPKRHDRTARHQSLHADCVPKRNALVALANSNIGIACNAGTQADDSNQMHVVQTFHRGKQLSRKLKRRLTFRTRQELSALKKQSTEAVHVVAYAAELIATNPREALQKAVELWRYLSKDEPENQARPRTLEQLAVLLTRESARKMVHLINFVTGTVTRVPKAIRAQTREIVHHFLFATERLMKTVHLEKAKAATLSEASGLVHRIQHTYDDLQNQTNLALHGQLSLANIDRHDFIHWLLLKVERLAVFLSGRLEAEKITTSGNPRRRIQPRTNNNPMNSNINGVY</sequence>
<evidence type="ECO:0000256" key="2">
    <source>
        <dbReference type="ARBA" id="ARBA00006311"/>
    </source>
</evidence>
<organism evidence="6 7">
    <name type="scientific">Anopheles minimus</name>
    <dbReference type="NCBI Taxonomy" id="112268"/>
    <lineage>
        <taxon>Eukaryota</taxon>
        <taxon>Metazoa</taxon>
        <taxon>Ecdysozoa</taxon>
        <taxon>Arthropoda</taxon>
        <taxon>Hexapoda</taxon>
        <taxon>Insecta</taxon>
        <taxon>Pterygota</taxon>
        <taxon>Neoptera</taxon>
        <taxon>Endopterygota</taxon>
        <taxon>Diptera</taxon>
        <taxon>Nematocera</taxon>
        <taxon>Culicoidea</taxon>
        <taxon>Culicidae</taxon>
        <taxon>Anophelinae</taxon>
        <taxon>Anopheles</taxon>
    </lineage>
</organism>
<evidence type="ECO:0000256" key="4">
    <source>
        <dbReference type="PIRNR" id="PIRNR036881"/>
    </source>
</evidence>
<dbReference type="GO" id="GO:0010890">
    <property type="term" value="P:positive regulation of triglyceride storage"/>
    <property type="evidence" value="ECO:0007669"/>
    <property type="project" value="TreeGrafter"/>
</dbReference>
<dbReference type="VEuPathDB" id="VectorBase:AMIN003199"/>
<comment type="subcellular location">
    <subcellularLocation>
        <location evidence="1">Lipid droplet</location>
    </subcellularLocation>
</comment>
<proteinExistence type="inferred from homology"/>
<feature type="compositionally biased region" description="Polar residues" evidence="5">
    <location>
        <begin position="465"/>
        <end position="480"/>
    </location>
</feature>
<feature type="region of interest" description="Disordered" evidence="5">
    <location>
        <begin position="189"/>
        <end position="208"/>
    </location>
</feature>
<dbReference type="GO" id="GO:0005811">
    <property type="term" value="C:lipid droplet"/>
    <property type="evidence" value="ECO:0007669"/>
    <property type="project" value="UniProtKB-SubCell"/>
</dbReference>
<evidence type="ECO:0000256" key="3">
    <source>
        <dbReference type="ARBA" id="ARBA00022677"/>
    </source>
</evidence>
<evidence type="ECO:0000313" key="6">
    <source>
        <dbReference type="EnsemblMetazoa" id="AMIN003199-PA"/>
    </source>
</evidence>
<evidence type="ECO:0000256" key="1">
    <source>
        <dbReference type="ARBA" id="ARBA00004502"/>
    </source>
</evidence>
<dbReference type="GO" id="GO:0019915">
    <property type="term" value="P:lipid storage"/>
    <property type="evidence" value="ECO:0007669"/>
    <property type="project" value="TreeGrafter"/>
</dbReference>
<keyword evidence="3" id="KW-0551">Lipid droplet</keyword>
<dbReference type="STRING" id="112268.A0A182VYP4"/>
<accession>A0A182VYP4</accession>
<dbReference type="EnsemblMetazoa" id="AMIN003199-RA">
    <property type="protein sequence ID" value="AMIN003199-PA"/>
    <property type="gene ID" value="AMIN003199"/>
</dbReference>
<reference evidence="6" key="2">
    <citation type="submission" date="2020-05" db="UniProtKB">
        <authorList>
            <consortium name="EnsemblMetazoa"/>
        </authorList>
    </citation>
    <scope>IDENTIFICATION</scope>
    <source>
        <strain evidence="6">MINIMUS1</strain>
    </source>
</reference>
<evidence type="ECO:0000256" key="5">
    <source>
        <dbReference type="SAM" id="MobiDB-lite"/>
    </source>
</evidence>
<name>A0A182VYP4_9DIPT</name>
<dbReference type="AlphaFoldDB" id="A0A182VYP4"/>
<dbReference type="PANTHER" id="PTHR14024:SF49">
    <property type="entry name" value="LIPID STORAGE DROPLETS SURFACE-BINDING PROTEIN 1"/>
    <property type="match status" value="1"/>
</dbReference>